<dbReference type="FunFam" id="3.30.450.60:FF:000002">
    <property type="entry name" value="AP-2 complex subunit mu, putative"/>
    <property type="match status" value="1"/>
</dbReference>
<dbReference type="SUPFAM" id="SSF64356">
    <property type="entry name" value="SNARE-like"/>
    <property type="match status" value="1"/>
</dbReference>
<comment type="similarity">
    <text evidence="5">Belongs to the adaptor complexes medium subunit family.</text>
</comment>
<evidence type="ECO:0000259" key="7">
    <source>
        <dbReference type="PROSITE" id="PS51072"/>
    </source>
</evidence>
<dbReference type="EMBL" id="LJSK01000103">
    <property type="protein sequence ID" value="KPI87087.1"/>
    <property type="molecule type" value="Genomic_DNA"/>
</dbReference>
<dbReference type="AlphaFoldDB" id="A0A0N0P6F2"/>
<dbReference type="PIRSF" id="PIRSF005992">
    <property type="entry name" value="Clathrin_mu"/>
    <property type="match status" value="1"/>
</dbReference>
<dbReference type="OMA" id="INVHFTI"/>
<keyword evidence="4" id="KW-0472">Membrane</keyword>
<dbReference type="GO" id="GO:0030131">
    <property type="term" value="C:clathrin adaptor complex"/>
    <property type="evidence" value="ECO:0007669"/>
    <property type="project" value="UniProtKB-UniRule"/>
</dbReference>
<dbReference type="GO" id="GO:0006886">
    <property type="term" value="P:intracellular protein transport"/>
    <property type="evidence" value="ECO:0007669"/>
    <property type="project" value="UniProtKB-UniRule"/>
</dbReference>
<evidence type="ECO:0000256" key="5">
    <source>
        <dbReference type="PIRNR" id="PIRNR005992"/>
    </source>
</evidence>
<dbReference type="InterPro" id="IPR018240">
    <property type="entry name" value="Clathrin_mu_CS"/>
</dbReference>
<protein>
    <submittedName>
        <fullName evidence="8">Putative adaptor complex subunit medium chain 3</fullName>
    </submittedName>
</protein>
<dbReference type="Gene3D" id="2.60.40.1170">
    <property type="entry name" value="Mu homology domain, subdomain B"/>
    <property type="match status" value="2"/>
</dbReference>
<dbReference type="PROSITE" id="PS00991">
    <property type="entry name" value="CLAT_ADAPTOR_M_2"/>
    <property type="match status" value="1"/>
</dbReference>
<dbReference type="GO" id="GO:0016192">
    <property type="term" value="P:vesicle-mediated transport"/>
    <property type="evidence" value="ECO:0007669"/>
    <property type="project" value="InterPro"/>
</dbReference>
<organism evidence="8 9">
    <name type="scientific">Leptomonas seymouri</name>
    <dbReference type="NCBI Taxonomy" id="5684"/>
    <lineage>
        <taxon>Eukaryota</taxon>
        <taxon>Discoba</taxon>
        <taxon>Euglenozoa</taxon>
        <taxon>Kinetoplastea</taxon>
        <taxon>Metakinetoplastina</taxon>
        <taxon>Trypanosomatida</taxon>
        <taxon>Trypanosomatidae</taxon>
        <taxon>Leishmaniinae</taxon>
        <taxon>Leptomonas</taxon>
    </lineage>
</organism>
<dbReference type="InterPro" id="IPR036168">
    <property type="entry name" value="AP2_Mu_C_sf"/>
</dbReference>
<evidence type="ECO:0000313" key="8">
    <source>
        <dbReference type="EMBL" id="KPI87087.1"/>
    </source>
</evidence>
<sequence length="474" mass="51755">MLSCIFLLSEHGEVMIELQFSERIPRTVLEGFWSTFIAPCKSSGEPASAIVSYSGTTFSHIHRNNVFLVGTCASDNTALLVLEQLTLVARVLTAYLAELSESTVRENFTIVYQLLQEMFDYGYPLTTELYALEELVPRPTLENRVRTMLDTPMVNKVLPMGVRTTNVGVGFRQVAGAFGVVPWRDPGTRHATNEILFDVVESLDYLLDSEGRCVKAAVRGGIEVNCRLSGMPDVVLCMRDVDAVADDVAFHRCVRLDRYENDRALCFIPPDGKFTLMRYTCKPSLSPPPLPFYVTPQVTFNATGGRFHCMAGIRGGMGFASLAEKETEVQQLTVRFLLPPSTSSLTVTNCSSGSTAFDRSKGTLTWTVGNLKQSATPSLGGEFLLEVDTTATSSPQPEQEKSNAGKGASAKQRVMLSSGGGVANATMVAVSFQLPNRIVSSLRVDSVQILSEVGRAYKGVKYLARSGNFFIRGV</sequence>
<keyword evidence="9" id="KW-1185">Reference proteome</keyword>
<proteinExistence type="inferred from homology"/>
<dbReference type="InterPro" id="IPR011012">
    <property type="entry name" value="Longin-like_dom_sf"/>
</dbReference>
<dbReference type="PANTHER" id="PTHR10529">
    <property type="entry name" value="AP COMPLEX SUBUNIT MU"/>
    <property type="match status" value="1"/>
</dbReference>
<dbReference type="VEuPathDB" id="TriTrypDB:Lsey_0103_0210"/>
<dbReference type="InterPro" id="IPR050431">
    <property type="entry name" value="Adaptor_comp_med_subunit"/>
</dbReference>
<keyword evidence="3 5" id="KW-0653">Protein transport</keyword>
<dbReference type="OrthoDB" id="870at2759"/>
<comment type="caution">
    <text evidence="8">The sequence shown here is derived from an EMBL/GenBank/DDBJ whole genome shotgun (WGS) entry which is preliminary data.</text>
</comment>
<comment type="subcellular location">
    <subcellularLocation>
        <location evidence="1">Endomembrane system</location>
    </subcellularLocation>
</comment>
<name>A0A0N0P6F2_LEPSE</name>
<gene>
    <name evidence="8" type="ORF">ABL78_3849</name>
</gene>
<dbReference type="GO" id="GO:0012505">
    <property type="term" value="C:endomembrane system"/>
    <property type="evidence" value="ECO:0007669"/>
    <property type="project" value="UniProtKB-SubCell"/>
</dbReference>
<dbReference type="SUPFAM" id="SSF49447">
    <property type="entry name" value="Second domain of Mu2 adaptin subunit (ap50) of ap2 adaptor"/>
    <property type="match status" value="1"/>
</dbReference>
<reference evidence="8 9" key="1">
    <citation type="journal article" date="2015" name="PLoS Pathog.">
        <title>Leptomonas seymouri: Adaptations to the Dixenous Life Cycle Analyzed by Genome Sequencing, Transcriptome Profiling and Co-infection with Leishmania donovani.</title>
        <authorList>
            <person name="Kraeva N."/>
            <person name="Butenko A."/>
            <person name="Hlavacova J."/>
            <person name="Kostygov A."/>
            <person name="Myskova J."/>
            <person name="Grybchuk D."/>
            <person name="Lestinova T."/>
            <person name="Votypka J."/>
            <person name="Volf P."/>
            <person name="Opperdoes F."/>
            <person name="Flegontov P."/>
            <person name="Lukes J."/>
            <person name="Yurchenko V."/>
        </authorList>
    </citation>
    <scope>NUCLEOTIDE SEQUENCE [LARGE SCALE GENOMIC DNA]</scope>
    <source>
        <strain evidence="8 9">ATCC 30220</strain>
    </source>
</reference>
<dbReference type="PROSITE" id="PS51072">
    <property type="entry name" value="MHD"/>
    <property type="match status" value="1"/>
</dbReference>
<dbReference type="CDD" id="cd14837">
    <property type="entry name" value="AP3_Mu_N"/>
    <property type="match status" value="1"/>
</dbReference>
<dbReference type="PROSITE" id="PS00990">
    <property type="entry name" value="CLAT_ADAPTOR_M_1"/>
    <property type="match status" value="1"/>
</dbReference>
<dbReference type="Pfam" id="PF00928">
    <property type="entry name" value="Adap_comp_sub"/>
    <property type="match status" value="1"/>
</dbReference>
<dbReference type="Proteomes" id="UP000038009">
    <property type="component" value="Unassembled WGS sequence"/>
</dbReference>
<dbReference type="CDD" id="cd09252">
    <property type="entry name" value="AP-3_Mu3_Cterm"/>
    <property type="match status" value="1"/>
</dbReference>
<dbReference type="Gene3D" id="3.30.450.60">
    <property type="match status" value="1"/>
</dbReference>
<dbReference type="PRINTS" id="PR00314">
    <property type="entry name" value="CLATHRINADPT"/>
</dbReference>
<evidence type="ECO:0000313" key="9">
    <source>
        <dbReference type="Proteomes" id="UP000038009"/>
    </source>
</evidence>
<evidence type="ECO:0000256" key="2">
    <source>
        <dbReference type="ARBA" id="ARBA00022448"/>
    </source>
</evidence>
<evidence type="ECO:0000256" key="1">
    <source>
        <dbReference type="ARBA" id="ARBA00004308"/>
    </source>
</evidence>
<feature type="region of interest" description="Disordered" evidence="6">
    <location>
        <begin position="390"/>
        <end position="410"/>
    </location>
</feature>
<evidence type="ECO:0000256" key="3">
    <source>
        <dbReference type="ARBA" id="ARBA00022927"/>
    </source>
</evidence>
<feature type="domain" description="MHD" evidence="7">
    <location>
        <begin position="192"/>
        <end position="472"/>
    </location>
</feature>
<evidence type="ECO:0000256" key="6">
    <source>
        <dbReference type="SAM" id="MobiDB-lite"/>
    </source>
</evidence>
<evidence type="ECO:0000256" key="4">
    <source>
        <dbReference type="ARBA" id="ARBA00023136"/>
    </source>
</evidence>
<accession>A0A0N0P6F2</accession>
<dbReference type="InterPro" id="IPR001392">
    <property type="entry name" value="Clathrin_mu"/>
</dbReference>
<keyword evidence="2 5" id="KW-0813">Transport</keyword>
<dbReference type="InterPro" id="IPR028565">
    <property type="entry name" value="MHD"/>
</dbReference>